<accession>A0A1C3EAI7</accession>
<reference evidence="2 3" key="1">
    <citation type="submission" date="2016-05" db="EMBL/GenBank/DDBJ databases">
        <title>Genomic Taxonomy of the Vibrionaceae.</title>
        <authorList>
            <person name="Gomez-Gil B."/>
            <person name="Enciso-Ibarra J."/>
        </authorList>
    </citation>
    <scope>NUCLEOTIDE SEQUENCE [LARGE SCALE GENOMIC DNA]</scope>
    <source>
        <strain evidence="2 3">CAIM 1920</strain>
    </source>
</reference>
<dbReference type="Gene3D" id="3.30.460.10">
    <property type="entry name" value="Beta Polymerase, domain 2"/>
    <property type="match status" value="1"/>
</dbReference>
<gene>
    <name evidence="2" type="ORF">A8L45_20720</name>
</gene>
<protein>
    <recommendedName>
        <fullName evidence="1">Polymerase nucleotidyl transferase domain-containing protein</fullName>
    </recommendedName>
</protein>
<evidence type="ECO:0000313" key="2">
    <source>
        <dbReference type="EMBL" id="ODA30229.1"/>
    </source>
</evidence>
<feature type="domain" description="Polymerase nucleotidyl transferase" evidence="1">
    <location>
        <begin position="15"/>
        <end position="51"/>
    </location>
</feature>
<dbReference type="RefSeq" id="WP_068905264.1">
    <property type="nucleotide sequence ID" value="NZ_JBHUIF010000017.1"/>
</dbReference>
<dbReference type="SUPFAM" id="SSF81301">
    <property type="entry name" value="Nucleotidyltransferase"/>
    <property type="match status" value="1"/>
</dbReference>
<dbReference type="AlphaFoldDB" id="A0A1C3EAI7"/>
<dbReference type="InterPro" id="IPR043519">
    <property type="entry name" value="NT_sf"/>
</dbReference>
<evidence type="ECO:0000313" key="3">
    <source>
        <dbReference type="Proteomes" id="UP000094936"/>
    </source>
</evidence>
<dbReference type="STRING" id="1080227.A8L45_20720"/>
<organism evidence="2 3">
    <name type="scientific">Veronia pacifica</name>
    <dbReference type="NCBI Taxonomy" id="1080227"/>
    <lineage>
        <taxon>Bacteria</taxon>
        <taxon>Pseudomonadati</taxon>
        <taxon>Pseudomonadota</taxon>
        <taxon>Gammaproteobacteria</taxon>
        <taxon>Vibrionales</taxon>
        <taxon>Vibrionaceae</taxon>
        <taxon>Veronia</taxon>
    </lineage>
</organism>
<dbReference type="CDD" id="cd05403">
    <property type="entry name" value="NT_KNTase_like"/>
    <property type="match status" value="1"/>
</dbReference>
<keyword evidence="3" id="KW-1185">Reference proteome</keyword>
<name>A0A1C3EAI7_9GAMM</name>
<comment type="caution">
    <text evidence="2">The sequence shown here is derived from an EMBL/GenBank/DDBJ whole genome shotgun (WGS) entry which is preliminary data.</text>
</comment>
<sequence length="134" mass="15014">MDYPSLKIELTKRSESNPDIVGLAIAGSYVRNTQKPDSDIDVCLFVSNPDQFISNPCWAEFFGGIQSTKIEDWGVVKTLRVFYKHGPEVEFNFSTLAWADIPVDPGTHRVVADGIDILYDPTERLSTLQHHVCA</sequence>
<dbReference type="Pfam" id="PF01909">
    <property type="entry name" value="NTP_transf_2"/>
    <property type="match status" value="1"/>
</dbReference>
<dbReference type="GO" id="GO:0016779">
    <property type="term" value="F:nucleotidyltransferase activity"/>
    <property type="evidence" value="ECO:0007669"/>
    <property type="project" value="InterPro"/>
</dbReference>
<dbReference type="InterPro" id="IPR002934">
    <property type="entry name" value="Polymerase_NTP_transf_dom"/>
</dbReference>
<dbReference type="Proteomes" id="UP000094936">
    <property type="component" value="Unassembled WGS sequence"/>
</dbReference>
<evidence type="ECO:0000259" key="1">
    <source>
        <dbReference type="Pfam" id="PF01909"/>
    </source>
</evidence>
<dbReference type="OrthoDB" id="5643411at2"/>
<dbReference type="EMBL" id="LYBM01000056">
    <property type="protein sequence ID" value="ODA30229.1"/>
    <property type="molecule type" value="Genomic_DNA"/>
</dbReference>
<proteinExistence type="predicted"/>